<evidence type="ECO:0000256" key="2">
    <source>
        <dbReference type="ARBA" id="ARBA00023015"/>
    </source>
</evidence>
<keyword evidence="2" id="KW-0805">Transcription regulation</keyword>
<protein>
    <submittedName>
        <fullName evidence="7">Hydrogen peroxide-inducible genes activator</fullName>
    </submittedName>
</protein>
<dbReference type="PROSITE" id="PS50931">
    <property type="entry name" value="HTH_LYSR"/>
    <property type="match status" value="1"/>
</dbReference>
<dbReference type="Proteomes" id="UP000285092">
    <property type="component" value="Unassembled WGS sequence"/>
</dbReference>
<proteinExistence type="inferred from homology"/>
<reference evidence="7 8" key="1">
    <citation type="submission" date="2018-08" db="EMBL/GenBank/DDBJ databases">
        <title>Altererythrobacter sp.Ery1 and Ery12, the genome sequencing of novel strains in genus Alterythrobacter.</title>
        <authorList>
            <person name="Cheng H."/>
            <person name="Wu Y.-H."/>
            <person name="Fang C."/>
            <person name="Xu X.-W."/>
        </authorList>
    </citation>
    <scope>NUCLEOTIDE SEQUENCE [LARGE SCALE GENOMIC DNA]</scope>
    <source>
        <strain evidence="7 8">Ery1</strain>
    </source>
</reference>
<dbReference type="Gene3D" id="3.40.190.10">
    <property type="entry name" value="Periplasmic binding protein-like II"/>
    <property type="match status" value="2"/>
</dbReference>
<dbReference type="Pfam" id="PF00126">
    <property type="entry name" value="HTH_1"/>
    <property type="match status" value="1"/>
</dbReference>
<dbReference type="Pfam" id="PF03466">
    <property type="entry name" value="LysR_substrate"/>
    <property type="match status" value="1"/>
</dbReference>
<dbReference type="GO" id="GO:0003677">
    <property type="term" value="F:DNA binding"/>
    <property type="evidence" value="ECO:0007669"/>
    <property type="project" value="UniProtKB-KW"/>
</dbReference>
<dbReference type="PRINTS" id="PR00039">
    <property type="entry name" value="HTHLYSR"/>
</dbReference>
<evidence type="ECO:0000256" key="4">
    <source>
        <dbReference type="ARBA" id="ARBA00023159"/>
    </source>
</evidence>
<evidence type="ECO:0000313" key="7">
    <source>
        <dbReference type="EMBL" id="RIV79977.1"/>
    </source>
</evidence>
<dbReference type="AlphaFoldDB" id="A0A418NL05"/>
<dbReference type="Gene3D" id="1.10.10.10">
    <property type="entry name" value="Winged helix-like DNA-binding domain superfamily/Winged helix DNA-binding domain"/>
    <property type="match status" value="1"/>
</dbReference>
<gene>
    <name evidence="7" type="ORF">D2V04_03705</name>
</gene>
<keyword evidence="3" id="KW-0238">DNA-binding</keyword>
<dbReference type="SUPFAM" id="SSF46785">
    <property type="entry name" value="Winged helix' DNA-binding domain"/>
    <property type="match status" value="1"/>
</dbReference>
<dbReference type="PANTHER" id="PTHR30346:SF26">
    <property type="entry name" value="HYDROGEN PEROXIDE-INDUCIBLE GENES ACTIVATOR"/>
    <property type="match status" value="1"/>
</dbReference>
<evidence type="ECO:0000256" key="5">
    <source>
        <dbReference type="ARBA" id="ARBA00023163"/>
    </source>
</evidence>
<accession>A0A418NL05</accession>
<keyword evidence="8" id="KW-1185">Reference proteome</keyword>
<dbReference type="GO" id="GO:0003700">
    <property type="term" value="F:DNA-binding transcription factor activity"/>
    <property type="evidence" value="ECO:0007669"/>
    <property type="project" value="InterPro"/>
</dbReference>
<keyword evidence="5" id="KW-0804">Transcription</keyword>
<evidence type="ECO:0000313" key="8">
    <source>
        <dbReference type="Proteomes" id="UP000285092"/>
    </source>
</evidence>
<comment type="similarity">
    <text evidence="1">Belongs to the LysR transcriptional regulatory family.</text>
</comment>
<dbReference type="FunFam" id="1.10.10.10:FF:000001">
    <property type="entry name" value="LysR family transcriptional regulator"/>
    <property type="match status" value="1"/>
</dbReference>
<dbReference type="InterPro" id="IPR036390">
    <property type="entry name" value="WH_DNA-bd_sf"/>
</dbReference>
<dbReference type="SUPFAM" id="SSF53850">
    <property type="entry name" value="Periplasmic binding protein-like II"/>
    <property type="match status" value="1"/>
</dbReference>
<comment type="caution">
    <text evidence="7">The sequence shown here is derived from an EMBL/GenBank/DDBJ whole genome shotgun (WGS) entry which is preliminary data.</text>
</comment>
<dbReference type="EMBL" id="QXFK01000013">
    <property type="protein sequence ID" value="RIV79977.1"/>
    <property type="molecule type" value="Genomic_DNA"/>
</dbReference>
<dbReference type="CDD" id="cd08411">
    <property type="entry name" value="PBP2_OxyR"/>
    <property type="match status" value="1"/>
</dbReference>
<evidence type="ECO:0000256" key="1">
    <source>
        <dbReference type="ARBA" id="ARBA00009437"/>
    </source>
</evidence>
<dbReference type="OrthoDB" id="9775392at2"/>
<name>A0A418NL05_9SPHN</name>
<dbReference type="PANTHER" id="PTHR30346">
    <property type="entry name" value="TRANSCRIPTIONAL DUAL REGULATOR HCAR-RELATED"/>
    <property type="match status" value="1"/>
</dbReference>
<evidence type="ECO:0000256" key="3">
    <source>
        <dbReference type="ARBA" id="ARBA00023125"/>
    </source>
</evidence>
<feature type="domain" description="HTH lysR-type" evidence="6">
    <location>
        <begin position="2"/>
        <end position="59"/>
    </location>
</feature>
<dbReference type="GO" id="GO:0032993">
    <property type="term" value="C:protein-DNA complex"/>
    <property type="evidence" value="ECO:0007669"/>
    <property type="project" value="TreeGrafter"/>
</dbReference>
<keyword evidence="4" id="KW-0010">Activator</keyword>
<evidence type="ECO:0000259" key="6">
    <source>
        <dbReference type="PROSITE" id="PS50931"/>
    </source>
</evidence>
<dbReference type="InterPro" id="IPR005119">
    <property type="entry name" value="LysR_subst-bd"/>
</dbReference>
<organism evidence="7 8">
    <name type="scientific">Pelagerythrobacter aerophilus</name>
    <dbReference type="NCBI Taxonomy" id="2306995"/>
    <lineage>
        <taxon>Bacteria</taxon>
        <taxon>Pseudomonadati</taxon>
        <taxon>Pseudomonadota</taxon>
        <taxon>Alphaproteobacteria</taxon>
        <taxon>Sphingomonadales</taxon>
        <taxon>Erythrobacteraceae</taxon>
        <taxon>Pelagerythrobacter</taxon>
    </lineage>
</organism>
<dbReference type="InterPro" id="IPR000847">
    <property type="entry name" value="LysR_HTH_N"/>
</dbReference>
<sequence length="303" mass="33550">MPTLRQLEYLVAVTDARHFGRAAAAANVSQPTLSQQIKALEARLGITLIERGDSPVQLTPVGREIAERARKLLISVADLRDLARRSKTGFAGTIRFGVTPTIGPYLMPSVVARLHRDYPDMRLHMREGIPDDQVAELRRGALDLVLSPLPVAGSDLEIEPLFREPLHLVAAPDNPLAGKSLLRKSDLAGAGLLTLDRRHHFHRQAQQICEELGAEILMDYEGTSLDSLRQMAGSGLGLAILPELYLRSEVGGEHMVRRLEVSDWTATRSIAAIWRHRAAYGESYRLIAQAVAEEARRMLRLID</sequence>
<dbReference type="InterPro" id="IPR036388">
    <property type="entry name" value="WH-like_DNA-bd_sf"/>
</dbReference>